<evidence type="ECO:0000256" key="3">
    <source>
        <dbReference type="ARBA" id="ARBA00023125"/>
    </source>
</evidence>
<name>A0A2S2QW42_9HEMI</name>
<dbReference type="PROSITE" id="PS00658">
    <property type="entry name" value="FORK_HEAD_2"/>
    <property type="match status" value="1"/>
</dbReference>
<dbReference type="GO" id="GO:0005634">
    <property type="term" value="C:nucleus"/>
    <property type="evidence" value="ECO:0007669"/>
    <property type="project" value="UniProtKB-SubCell"/>
</dbReference>
<dbReference type="Pfam" id="PF00250">
    <property type="entry name" value="Forkhead"/>
    <property type="match status" value="1"/>
</dbReference>
<reference evidence="9" key="1">
    <citation type="submission" date="2018-04" db="EMBL/GenBank/DDBJ databases">
        <title>Transcriptome assembly of Sipha flava.</title>
        <authorList>
            <person name="Scully E.D."/>
            <person name="Geib S.M."/>
            <person name="Palmer N.A."/>
            <person name="Koch K."/>
            <person name="Bradshaw J."/>
            <person name="Heng-Moss T."/>
            <person name="Sarath G."/>
        </authorList>
    </citation>
    <scope>NUCLEOTIDE SEQUENCE</scope>
</reference>
<gene>
    <name evidence="9" type="primary">HCM1</name>
    <name evidence="11" type="synonym">LOC112692373</name>
    <name evidence="9" type="ORF">g.181238</name>
</gene>
<dbReference type="InterPro" id="IPR036388">
    <property type="entry name" value="WH-like_DNA-bd_sf"/>
</dbReference>
<dbReference type="OrthoDB" id="5954824at2759"/>
<feature type="compositionally biased region" description="Polar residues" evidence="7">
    <location>
        <begin position="1"/>
        <end position="12"/>
    </location>
</feature>
<keyword evidence="5 6" id="KW-0539">Nucleus</keyword>
<dbReference type="EMBL" id="GGMS01012776">
    <property type="protein sequence ID" value="MBY81979.1"/>
    <property type="molecule type" value="Transcribed_RNA"/>
</dbReference>
<proteinExistence type="predicted"/>
<evidence type="ECO:0000256" key="2">
    <source>
        <dbReference type="ARBA" id="ARBA00023015"/>
    </source>
</evidence>
<feature type="compositionally biased region" description="Pro residues" evidence="7">
    <location>
        <begin position="140"/>
        <end position="149"/>
    </location>
</feature>
<dbReference type="InterPro" id="IPR030456">
    <property type="entry name" value="TF_fork_head_CS_2"/>
</dbReference>
<organism evidence="9">
    <name type="scientific">Sipha flava</name>
    <name type="common">yellow sugarcane aphid</name>
    <dbReference type="NCBI Taxonomy" id="143950"/>
    <lineage>
        <taxon>Eukaryota</taxon>
        <taxon>Metazoa</taxon>
        <taxon>Ecdysozoa</taxon>
        <taxon>Arthropoda</taxon>
        <taxon>Hexapoda</taxon>
        <taxon>Insecta</taxon>
        <taxon>Pterygota</taxon>
        <taxon>Neoptera</taxon>
        <taxon>Paraneoptera</taxon>
        <taxon>Hemiptera</taxon>
        <taxon>Sternorrhyncha</taxon>
        <taxon>Aphidomorpha</taxon>
        <taxon>Aphidoidea</taxon>
        <taxon>Aphididae</taxon>
        <taxon>Sipha</taxon>
    </lineage>
</organism>
<dbReference type="SMART" id="SM00339">
    <property type="entry name" value="FH"/>
    <property type="match status" value="1"/>
</dbReference>
<evidence type="ECO:0000259" key="8">
    <source>
        <dbReference type="PROSITE" id="PS50039"/>
    </source>
</evidence>
<evidence type="ECO:0000256" key="5">
    <source>
        <dbReference type="ARBA" id="ARBA00023242"/>
    </source>
</evidence>
<keyword evidence="4" id="KW-0804">Transcription</keyword>
<feature type="domain" description="Fork-head" evidence="8">
    <location>
        <begin position="291"/>
        <end position="362"/>
    </location>
</feature>
<feature type="region of interest" description="Disordered" evidence="7">
    <location>
        <begin position="130"/>
        <end position="217"/>
    </location>
</feature>
<feature type="DNA-binding region" description="Fork-head" evidence="6">
    <location>
        <begin position="291"/>
        <end position="362"/>
    </location>
</feature>
<dbReference type="InterPro" id="IPR001766">
    <property type="entry name" value="Fork_head_dom"/>
</dbReference>
<keyword evidence="3 6" id="KW-0238">DNA-binding</keyword>
<dbReference type="Proteomes" id="UP000694846">
    <property type="component" value="Unplaced"/>
</dbReference>
<keyword evidence="10" id="KW-1185">Reference proteome</keyword>
<dbReference type="InterPro" id="IPR047119">
    <property type="entry name" value="FOXN2/3-like"/>
</dbReference>
<keyword evidence="2" id="KW-0805">Transcription regulation</keyword>
<evidence type="ECO:0000313" key="11">
    <source>
        <dbReference type="RefSeq" id="XP_025422816.1"/>
    </source>
</evidence>
<evidence type="ECO:0000256" key="1">
    <source>
        <dbReference type="ARBA" id="ARBA00004123"/>
    </source>
</evidence>
<dbReference type="PANTHER" id="PTHR13962:SF17">
    <property type="entry name" value="FORKHEAD BOX PROTEIN N4"/>
    <property type="match status" value="1"/>
</dbReference>
<feature type="region of interest" description="Disordered" evidence="7">
    <location>
        <begin position="1"/>
        <end position="22"/>
    </location>
</feature>
<dbReference type="PRINTS" id="PR00053">
    <property type="entry name" value="FORKHEAD"/>
</dbReference>
<feature type="region of interest" description="Disordered" evidence="7">
    <location>
        <begin position="238"/>
        <end position="290"/>
    </location>
</feature>
<evidence type="ECO:0000313" key="9">
    <source>
        <dbReference type="EMBL" id="MBY81979.1"/>
    </source>
</evidence>
<dbReference type="AlphaFoldDB" id="A0A2S2QW42"/>
<comment type="subcellular location">
    <subcellularLocation>
        <location evidence="1 6">Nucleus</location>
    </subcellularLocation>
</comment>
<evidence type="ECO:0000256" key="6">
    <source>
        <dbReference type="PROSITE-ProRule" id="PRU00089"/>
    </source>
</evidence>
<evidence type="ECO:0000313" key="10">
    <source>
        <dbReference type="Proteomes" id="UP000694846"/>
    </source>
</evidence>
<feature type="compositionally biased region" description="Polar residues" evidence="7">
    <location>
        <begin position="190"/>
        <end position="210"/>
    </location>
</feature>
<dbReference type="PROSITE" id="PS50039">
    <property type="entry name" value="FORK_HEAD_3"/>
    <property type="match status" value="1"/>
</dbReference>
<dbReference type="Gene3D" id="1.10.10.10">
    <property type="entry name" value="Winged helix-like DNA-binding domain superfamily/Winged helix DNA-binding domain"/>
    <property type="match status" value="1"/>
</dbReference>
<evidence type="ECO:0000256" key="7">
    <source>
        <dbReference type="SAM" id="MobiDB-lite"/>
    </source>
</evidence>
<dbReference type="PANTHER" id="PTHR13962">
    <property type="entry name" value="FORKHEAD BOX PROTEIN N3-LIKE PROTEIN-RELATED"/>
    <property type="match status" value="1"/>
</dbReference>
<dbReference type="InterPro" id="IPR036390">
    <property type="entry name" value="WH_DNA-bd_sf"/>
</dbReference>
<reference evidence="11" key="2">
    <citation type="submission" date="2025-04" db="UniProtKB">
        <authorList>
            <consortium name="RefSeq"/>
        </authorList>
    </citation>
    <scope>IDENTIFICATION</scope>
    <source>
        <tissue evidence="11">Whole body</tissue>
    </source>
</reference>
<feature type="compositionally biased region" description="Basic residues" evidence="7">
    <location>
        <begin position="130"/>
        <end position="139"/>
    </location>
</feature>
<dbReference type="SUPFAM" id="SSF46785">
    <property type="entry name" value="Winged helix' DNA-binding domain"/>
    <property type="match status" value="1"/>
</dbReference>
<dbReference type="GO" id="GO:0003700">
    <property type="term" value="F:DNA-binding transcription factor activity"/>
    <property type="evidence" value="ECO:0007669"/>
    <property type="project" value="InterPro"/>
</dbReference>
<accession>A0A2S2QW42</accession>
<protein>
    <submittedName>
        <fullName evidence="9">Forkhead transcription factor HCM1</fullName>
    </submittedName>
    <submittedName>
        <fullName evidence="11">Uncharacterized protein LOC112692373</fullName>
    </submittedName>
</protein>
<sequence length="470" mass="53180">MSSSTTVNSGQPRQPPPQLSDGLSSLVLSKKYLACARPPHVYKLDHENRDDGGEMCYGGEPSSAECWEQTAWGAPPSPVVAAAVQARYEPSDVFTPLVFEEIRPPSPEQPPPMWIRTAERFPNGTVLQVHHHHLHHHHQQPPPTPPPQQPLHHHQHRQHLHHLHQGQHPQHVAGGYPARRPLQHLPPPVQSSLSAKPSASEAVQQQQQPDGNKPGDLSWLVNFQVASIFEPTGGGVGSNVSAGEWSQEPADALKPKRKAAAPRPTADQKPSTKINRKPYRMPPSRLDKANKPGYTYTEMIHQALMEKKELPVAEIYQWISSHFPYFREDDERWKNSVRHNLSINPNFRKGRKSQGAGHYWRLCSSEESQGHREFPAIVEDDTSSPQESSELEQACKYLEGELQRDSCLDDVKMHSTIDTELENEIYTNSFLISNPSKFVNEQMNMSNNNDFHSYSENILEESIDFQYYNL</sequence>
<dbReference type="CDD" id="cd00059">
    <property type="entry name" value="FH_FOX"/>
    <property type="match status" value="1"/>
</dbReference>
<feature type="compositionally biased region" description="Basic residues" evidence="7">
    <location>
        <begin position="151"/>
        <end position="165"/>
    </location>
</feature>
<dbReference type="RefSeq" id="XP_025422816.1">
    <property type="nucleotide sequence ID" value="XM_025567031.1"/>
</dbReference>
<dbReference type="GO" id="GO:0000987">
    <property type="term" value="F:cis-regulatory region sequence-specific DNA binding"/>
    <property type="evidence" value="ECO:0007669"/>
    <property type="project" value="TreeGrafter"/>
</dbReference>
<evidence type="ECO:0000256" key="4">
    <source>
        <dbReference type="ARBA" id="ARBA00023163"/>
    </source>
</evidence>